<reference evidence="1" key="1">
    <citation type="journal article" date="2022" name="New Phytol.">
        <title>Evolutionary transition to the ectomycorrhizal habit in the genomes of a hyperdiverse lineage of mushroom-forming fungi.</title>
        <authorList>
            <person name="Looney B."/>
            <person name="Miyauchi S."/>
            <person name="Morin E."/>
            <person name="Drula E."/>
            <person name="Courty P.E."/>
            <person name="Kohler A."/>
            <person name="Kuo A."/>
            <person name="LaButti K."/>
            <person name="Pangilinan J."/>
            <person name="Lipzen A."/>
            <person name="Riley R."/>
            <person name="Andreopoulos W."/>
            <person name="He G."/>
            <person name="Johnson J."/>
            <person name="Nolan M."/>
            <person name="Tritt A."/>
            <person name="Barry K.W."/>
            <person name="Grigoriev I.V."/>
            <person name="Nagy L.G."/>
            <person name="Hibbett D."/>
            <person name="Henrissat B."/>
            <person name="Matheny P.B."/>
            <person name="Labbe J."/>
            <person name="Martin F.M."/>
        </authorList>
    </citation>
    <scope>NUCLEOTIDE SEQUENCE</scope>
    <source>
        <strain evidence="1">BPL690</strain>
    </source>
</reference>
<accession>A0AAD4M0J1</accession>
<gene>
    <name evidence="1" type="ORF">B0F90DRAFT_1819255</name>
</gene>
<sequence>MSPQTPTDICKQFLAGLNIFNASSLTTDEDINTAVNVLQDTLDDESIGPIIRCSLSLEPVGHDTAAYISKFILNKFPSNAEGFTTSLGYQILSRLSNCLSGLPYPSGQQPDGLEDHQTHTRMAPAILEYLSTLLLSGVFDKAGTGRRSNKNMVQRFESSRSKSPTGKPRLLAEEMIRSTIDTQKNILKFFITLIRRPEVGRLVRTAYLRENTLQGNPATGATDSPLATSADTIQADLYFESPVGYGKWRIFCPVSCLGDLVLDGAHSDPVIKRLEELSFGCFSETNQKRLTRNSPVDIFRARLPGNMGWLSLENT</sequence>
<dbReference type="EMBL" id="WTXG01000036">
    <property type="protein sequence ID" value="KAI0297515.1"/>
    <property type="molecule type" value="Genomic_DNA"/>
</dbReference>
<protein>
    <submittedName>
        <fullName evidence="1">Uncharacterized protein</fullName>
    </submittedName>
</protein>
<comment type="caution">
    <text evidence="1">The sequence shown here is derived from an EMBL/GenBank/DDBJ whole genome shotgun (WGS) entry which is preliminary data.</text>
</comment>
<evidence type="ECO:0000313" key="1">
    <source>
        <dbReference type="EMBL" id="KAI0297515.1"/>
    </source>
</evidence>
<proteinExistence type="predicted"/>
<evidence type="ECO:0000313" key="2">
    <source>
        <dbReference type="Proteomes" id="UP001203297"/>
    </source>
</evidence>
<dbReference type="Proteomes" id="UP001203297">
    <property type="component" value="Unassembled WGS sequence"/>
</dbReference>
<organism evidence="1 2">
    <name type="scientific">Multifurca ochricompacta</name>
    <dbReference type="NCBI Taxonomy" id="376703"/>
    <lineage>
        <taxon>Eukaryota</taxon>
        <taxon>Fungi</taxon>
        <taxon>Dikarya</taxon>
        <taxon>Basidiomycota</taxon>
        <taxon>Agaricomycotina</taxon>
        <taxon>Agaricomycetes</taxon>
        <taxon>Russulales</taxon>
        <taxon>Russulaceae</taxon>
        <taxon>Multifurca</taxon>
    </lineage>
</organism>
<keyword evidence="2" id="KW-1185">Reference proteome</keyword>
<dbReference type="AlphaFoldDB" id="A0AAD4M0J1"/>
<name>A0AAD4M0J1_9AGAM</name>